<evidence type="ECO:0000256" key="13">
    <source>
        <dbReference type="ARBA" id="ARBA00049132"/>
    </source>
</evidence>
<dbReference type="CDD" id="cd08958">
    <property type="entry name" value="FR_SDR_e"/>
    <property type="match status" value="1"/>
</dbReference>
<dbReference type="FunFam" id="3.40.50.720:FF:000085">
    <property type="entry name" value="Dihydroflavonol reductase"/>
    <property type="match status" value="1"/>
</dbReference>
<evidence type="ECO:0000256" key="4">
    <source>
        <dbReference type="ARBA" id="ARBA00023241"/>
    </source>
</evidence>
<evidence type="ECO:0000256" key="3">
    <source>
        <dbReference type="ARBA" id="ARBA00023002"/>
    </source>
</evidence>
<evidence type="ECO:0000256" key="12">
    <source>
        <dbReference type="ARBA" id="ARBA00048870"/>
    </source>
</evidence>
<dbReference type="PANTHER" id="PTHR10366">
    <property type="entry name" value="NAD DEPENDENT EPIMERASE/DEHYDRATASE"/>
    <property type="match status" value="1"/>
</dbReference>
<evidence type="ECO:0000259" key="14">
    <source>
        <dbReference type="Pfam" id="PF01370"/>
    </source>
</evidence>
<evidence type="ECO:0000256" key="5">
    <source>
        <dbReference type="ARBA" id="ARBA00023445"/>
    </source>
</evidence>
<dbReference type="GO" id="GO:0045552">
    <property type="term" value="F:dihydroflavanol 4-reductase activity"/>
    <property type="evidence" value="ECO:0007669"/>
    <property type="project" value="UniProtKB-EC"/>
</dbReference>
<dbReference type="EC" id="1.1.1.234" evidence="7"/>
<comment type="function">
    <text evidence="6">Bifunctional enzyme involved in flavonoid metabolism.</text>
</comment>
<dbReference type="SUPFAM" id="SSF51735">
    <property type="entry name" value="NAD(P)-binding Rossmann-fold domains"/>
    <property type="match status" value="1"/>
</dbReference>
<dbReference type="Gene3D" id="3.40.50.720">
    <property type="entry name" value="NAD(P)-binding Rossmann-like Domain"/>
    <property type="match status" value="1"/>
</dbReference>
<keyword evidence="2" id="KW-0521">NADP</keyword>
<comment type="catalytic activity">
    <reaction evidence="12">
        <text>(2S)-flavan-4-ol + NADP(+) = (2S)-flavanone + NADPH + H(+)</text>
        <dbReference type="Rhea" id="RHEA:11228"/>
        <dbReference type="ChEBI" id="CHEBI:15378"/>
        <dbReference type="ChEBI" id="CHEBI:15605"/>
        <dbReference type="ChEBI" id="CHEBI:15606"/>
        <dbReference type="ChEBI" id="CHEBI:57783"/>
        <dbReference type="ChEBI" id="CHEBI:58349"/>
        <dbReference type="EC" id="1.1.1.234"/>
    </reaction>
</comment>
<comment type="caution">
    <text evidence="15">The sequence shown here is derived from an EMBL/GenBank/DDBJ whole genome shotgun (WGS) entry which is preliminary data.</text>
</comment>
<comment type="pathway">
    <text evidence="1">Pigment biosynthesis; anthocyanin biosynthesis.</text>
</comment>
<name>A0ABD1QTQ4_9LAMI</name>
<protein>
    <recommendedName>
        <fullName evidence="9">Dihydroflavonol 4-reductase</fullName>
        <ecNumber evidence="8">1.1.1.219</ecNumber>
        <ecNumber evidence="7">1.1.1.234</ecNumber>
    </recommendedName>
    <alternativeName>
        <fullName evidence="11">Dihydrokaempferol 4-reductase</fullName>
    </alternativeName>
    <alternativeName>
        <fullName evidence="10">Flavanone 4-reductase</fullName>
    </alternativeName>
</protein>
<evidence type="ECO:0000256" key="9">
    <source>
        <dbReference type="ARBA" id="ARBA00039963"/>
    </source>
</evidence>
<dbReference type="GO" id="GO:0047890">
    <property type="term" value="F:flavanone 4-reductase activity"/>
    <property type="evidence" value="ECO:0007669"/>
    <property type="project" value="UniProtKB-EC"/>
</dbReference>
<evidence type="ECO:0000256" key="10">
    <source>
        <dbReference type="ARBA" id="ARBA00042087"/>
    </source>
</evidence>
<dbReference type="InterPro" id="IPR001509">
    <property type="entry name" value="Epimerase_deHydtase"/>
</dbReference>
<evidence type="ECO:0000256" key="1">
    <source>
        <dbReference type="ARBA" id="ARBA00004935"/>
    </source>
</evidence>
<gene>
    <name evidence="15" type="ORF">Fot_47358</name>
</gene>
<evidence type="ECO:0000313" key="15">
    <source>
        <dbReference type="EMBL" id="KAL2478344.1"/>
    </source>
</evidence>
<evidence type="ECO:0000313" key="16">
    <source>
        <dbReference type="Proteomes" id="UP001604277"/>
    </source>
</evidence>
<dbReference type="Pfam" id="PF01370">
    <property type="entry name" value="Epimerase"/>
    <property type="match status" value="1"/>
</dbReference>
<feature type="domain" description="NAD-dependent epimerase/dehydratase" evidence="14">
    <location>
        <begin position="8"/>
        <end position="245"/>
    </location>
</feature>
<keyword evidence="3" id="KW-0560">Oxidoreductase</keyword>
<reference evidence="16" key="1">
    <citation type="submission" date="2024-07" db="EMBL/GenBank/DDBJ databases">
        <title>Two chromosome-level genome assemblies of Korean endemic species Abeliophyllum distichum and Forsythia ovata (Oleaceae).</title>
        <authorList>
            <person name="Jang H."/>
        </authorList>
    </citation>
    <scope>NUCLEOTIDE SEQUENCE [LARGE SCALE GENOMIC DNA]</scope>
</reference>
<sequence>MSGSGKVVCVTGASGYVASWLVNLLLQHHYTVRATVRDISDPKKVAHLKELQGSKERLHLFQADLNEDGSFDSAVDGCEGVFHAASPVFFSATDPQAELIEPAVNGTLNVLRSCRKASSVKRVVLTSSTAAVMVNKNPPNPDVILDETCFSDPVFCKEKELWYPLSKTLAEEAAWKFVEENGIDLVVMIPGLVFGPLLQPTLNFTSEIILNLLKEGREAFPVHSLIDVRDVARAHILALENFSASGRYLLVGTVISTSEVLEILAKLYPPLNHLGLDIIAEKLIDVGDLLSNQVSQEKVKRLGISFTPFEVSLKDTVESLKEKNFLSF</sequence>
<dbReference type="InterPro" id="IPR036291">
    <property type="entry name" value="NAD(P)-bd_dom_sf"/>
</dbReference>
<dbReference type="GO" id="GO:0009813">
    <property type="term" value="P:flavonoid biosynthetic process"/>
    <property type="evidence" value="ECO:0007669"/>
    <property type="project" value="UniProtKB-KW"/>
</dbReference>
<dbReference type="InterPro" id="IPR050425">
    <property type="entry name" value="NAD(P)_dehydrat-like"/>
</dbReference>
<evidence type="ECO:0000256" key="8">
    <source>
        <dbReference type="ARBA" id="ARBA00039057"/>
    </source>
</evidence>
<dbReference type="AlphaFoldDB" id="A0ABD1QTQ4"/>
<comment type="catalytic activity">
    <reaction evidence="13">
        <text>a (2R,3S,4S)-leucoanthocyanidin + NADP(+) = a (2R,3R)-dihydroflavonol + NADPH + H(+)</text>
        <dbReference type="Rhea" id="RHEA:54444"/>
        <dbReference type="ChEBI" id="CHEBI:15378"/>
        <dbReference type="ChEBI" id="CHEBI:57783"/>
        <dbReference type="ChEBI" id="CHEBI:58349"/>
        <dbReference type="ChEBI" id="CHEBI:138176"/>
        <dbReference type="ChEBI" id="CHEBI:138188"/>
        <dbReference type="EC" id="1.1.1.219"/>
    </reaction>
</comment>
<evidence type="ECO:0000256" key="2">
    <source>
        <dbReference type="ARBA" id="ARBA00022857"/>
    </source>
</evidence>
<dbReference type="PANTHER" id="PTHR10366:SF852">
    <property type="entry name" value="CINNAMOYL-COA REDUCTASE CAD2"/>
    <property type="match status" value="1"/>
</dbReference>
<proteinExistence type="inferred from homology"/>
<evidence type="ECO:0000256" key="11">
    <source>
        <dbReference type="ARBA" id="ARBA00042831"/>
    </source>
</evidence>
<comment type="similarity">
    <text evidence="5">Belongs to the NAD(P)-dependent epimerase/dehydratase family. Dihydroflavonol-4-reductase subfamily.</text>
</comment>
<evidence type="ECO:0000256" key="7">
    <source>
        <dbReference type="ARBA" id="ARBA00039055"/>
    </source>
</evidence>
<dbReference type="EC" id="1.1.1.219" evidence="8"/>
<organism evidence="15 16">
    <name type="scientific">Forsythia ovata</name>
    <dbReference type="NCBI Taxonomy" id="205694"/>
    <lineage>
        <taxon>Eukaryota</taxon>
        <taxon>Viridiplantae</taxon>
        <taxon>Streptophyta</taxon>
        <taxon>Embryophyta</taxon>
        <taxon>Tracheophyta</taxon>
        <taxon>Spermatophyta</taxon>
        <taxon>Magnoliopsida</taxon>
        <taxon>eudicotyledons</taxon>
        <taxon>Gunneridae</taxon>
        <taxon>Pentapetalae</taxon>
        <taxon>asterids</taxon>
        <taxon>lamiids</taxon>
        <taxon>Lamiales</taxon>
        <taxon>Oleaceae</taxon>
        <taxon>Forsythieae</taxon>
        <taxon>Forsythia</taxon>
    </lineage>
</organism>
<accession>A0ABD1QTQ4</accession>
<dbReference type="EMBL" id="JBFOLJ010000014">
    <property type="protein sequence ID" value="KAL2478344.1"/>
    <property type="molecule type" value="Genomic_DNA"/>
</dbReference>
<keyword evidence="4" id="KW-0284">Flavonoid biosynthesis</keyword>
<evidence type="ECO:0000256" key="6">
    <source>
        <dbReference type="ARBA" id="ARBA00037100"/>
    </source>
</evidence>
<dbReference type="Proteomes" id="UP001604277">
    <property type="component" value="Unassembled WGS sequence"/>
</dbReference>
<keyword evidence="16" id="KW-1185">Reference proteome</keyword>